<organism evidence="9 10">
    <name type="scientific">Meloidogyne graminicola</name>
    <dbReference type="NCBI Taxonomy" id="189291"/>
    <lineage>
        <taxon>Eukaryota</taxon>
        <taxon>Metazoa</taxon>
        <taxon>Ecdysozoa</taxon>
        <taxon>Nematoda</taxon>
        <taxon>Chromadorea</taxon>
        <taxon>Rhabditida</taxon>
        <taxon>Tylenchina</taxon>
        <taxon>Tylenchomorpha</taxon>
        <taxon>Tylenchoidea</taxon>
        <taxon>Meloidogynidae</taxon>
        <taxon>Meloidogyninae</taxon>
        <taxon>Meloidogyne</taxon>
    </lineage>
</organism>
<dbReference type="InterPro" id="IPR000971">
    <property type="entry name" value="Globin"/>
</dbReference>
<feature type="compositionally biased region" description="Low complexity" evidence="7">
    <location>
        <begin position="29"/>
        <end position="51"/>
    </location>
</feature>
<dbReference type="GO" id="GO:0005344">
    <property type="term" value="F:oxygen carrier activity"/>
    <property type="evidence" value="ECO:0007669"/>
    <property type="project" value="UniProtKB-KW"/>
</dbReference>
<comment type="similarity">
    <text evidence="6">Belongs to the globin family.</text>
</comment>
<name>A0A8S9ZZ62_9BILA</name>
<evidence type="ECO:0000256" key="3">
    <source>
        <dbReference type="ARBA" id="ARBA00022621"/>
    </source>
</evidence>
<dbReference type="InterPro" id="IPR050532">
    <property type="entry name" value="Globin-like_OT"/>
</dbReference>
<proteinExistence type="inferred from homology"/>
<sequence length="364" mass="42171">MGNKQNGGHINSLENNSINKSNILQNSSKFLSKSNNNNNNLSNNISINNQRINRRRSEFQQSGKKPDNVSNSNNNNNGNILIINEVGEQTGEINERITRQNRARRWSSVVTVSKCNGKPKRLSPRQCHLVIKSWNKRTPKSRVIKDIFAAIFREAEELKSAFGVEQNVSGRRLRTDLNFVSHTNLFADTLDFVVRNLDDFSLVTENAEQLGRRHATFPLENGFKPEYWNIFAECIIEGISAGEECKETLFAWRQLVQTVIYYMRLGYDRETLRISRHSSFRRSYSPSRSAQIQQQQSFEQQNQQKSSRLTPISSFAIEETQRQRQQNLLDEKRRNSYTTRMPTTLPPTSTNENKRTNLLRRLNN</sequence>
<evidence type="ECO:0000256" key="5">
    <source>
        <dbReference type="ARBA" id="ARBA00023004"/>
    </source>
</evidence>
<gene>
    <name evidence="9" type="ORF">Mgra_00001980</name>
</gene>
<protein>
    <submittedName>
        <fullName evidence="9">GLOBIN domain-containing protein</fullName>
    </submittedName>
</protein>
<dbReference type="Gene3D" id="1.10.490.10">
    <property type="entry name" value="Globins"/>
    <property type="match status" value="1"/>
</dbReference>
<keyword evidence="5" id="KW-0408">Iron</keyword>
<keyword evidence="3 6" id="KW-0561">Oxygen transport</keyword>
<dbReference type="Proteomes" id="UP000605970">
    <property type="component" value="Unassembled WGS sequence"/>
</dbReference>
<evidence type="ECO:0000259" key="8">
    <source>
        <dbReference type="PROSITE" id="PS01033"/>
    </source>
</evidence>
<feature type="region of interest" description="Disordered" evidence="7">
    <location>
        <begin position="320"/>
        <end position="364"/>
    </location>
</feature>
<dbReference type="EMBL" id="JABEBT010000011">
    <property type="protein sequence ID" value="KAF7638602.1"/>
    <property type="molecule type" value="Genomic_DNA"/>
</dbReference>
<keyword evidence="10" id="KW-1185">Reference proteome</keyword>
<reference evidence="9" key="1">
    <citation type="journal article" date="2020" name="Ecol. Evol.">
        <title>Genome structure and content of the rice root-knot nematode (Meloidogyne graminicola).</title>
        <authorList>
            <person name="Phan N.T."/>
            <person name="Danchin E.G.J."/>
            <person name="Klopp C."/>
            <person name="Perfus-Barbeoch L."/>
            <person name="Kozlowski D.K."/>
            <person name="Koutsovoulos G.D."/>
            <person name="Lopez-Roques C."/>
            <person name="Bouchez O."/>
            <person name="Zahm M."/>
            <person name="Besnard G."/>
            <person name="Bellafiore S."/>
        </authorList>
    </citation>
    <scope>NUCLEOTIDE SEQUENCE</scope>
    <source>
        <strain evidence="9">VN-18</strain>
    </source>
</reference>
<evidence type="ECO:0000256" key="2">
    <source>
        <dbReference type="ARBA" id="ARBA00022617"/>
    </source>
</evidence>
<dbReference type="GO" id="GO:0020037">
    <property type="term" value="F:heme binding"/>
    <property type="evidence" value="ECO:0007669"/>
    <property type="project" value="InterPro"/>
</dbReference>
<evidence type="ECO:0000256" key="7">
    <source>
        <dbReference type="SAM" id="MobiDB-lite"/>
    </source>
</evidence>
<keyword evidence="4" id="KW-0479">Metal-binding</keyword>
<feature type="domain" description="Globin" evidence="8">
    <location>
        <begin position="121"/>
        <end position="268"/>
    </location>
</feature>
<accession>A0A8S9ZZ62</accession>
<evidence type="ECO:0000256" key="1">
    <source>
        <dbReference type="ARBA" id="ARBA00022448"/>
    </source>
</evidence>
<evidence type="ECO:0000256" key="6">
    <source>
        <dbReference type="RuleBase" id="RU000356"/>
    </source>
</evidence>
<keyword evidence="2 6" id="KW-0349">Heme</keyword>
<feature type="region of interest" description="Disordered" evidence="7">
    <location>
        <begin position="29"/>
        <end position="78"/>
    </location>
</feature>
<feature type="compositionally biased region" description="Low complexity" evidence="7">
    <location>
        <begin position="68"/>
        <end position="78"/>
    </location>
</feature>
<dbReference type="InterPro" id="IPR009050">
    <property type="entry name" value="Globin-like_sf"/>
</dbReference>
<dbReference type="GO" id="GO:0046872">
    <property type="term" value="F:metal ion binding"/>
    <property type="evidence" value="ECO:0007669"/>
    <property type="project" value="UniProtKB-KW"/>
</dbReference>
<dbReference type="GO" id="GO:0019825">
    <property type="term" value="F:oxygen binding"/>
    <property type="evidence" value="ECO:0007669"/>
    <property type="project" value="InterPro"/>
</dbReference>
<dbReference type="PANTHER" id="PTHR46458:SF1">
    <property type="entry name" value="GEO09476P1"/>
    <property type="match status" value="1"/>
</dbReference>
<evidence type="ECO:0000256" key="4">
    <source>
        <dbReference type="ARBA" id="ARBA00022723"/>
    </source>
</evidence>
<evidence type="ECO:0000313" key="9">
    <source>
        <dbReference type="EMBL" id="KAF7638602.1"/>
    </source>
</evidence>
<dbReference type="OrthoDB" id="5856342at2759"/>
<keyword evidence="1 6" id="KW-0813">Transport</keyword>
<feature type="compositionally biased region" description="Polar residues" evidence="7">
    <location>
        <begin position="336"/>
        <end position="350"/>
    </location>
</feature>
<dbReference type="CDD" id="cd01040">
    <property type="entry name" value="Mb-like"/>
    <property type="match status" value="1"/>
</dbReference>
<comment type="caution">
    <text evidence="9">The sequence shown here is derived from an EMBL/GenBank/DDBJ whole genome shotgun (WGS) entry which is preliminary data.</text>
</comment>
<dbReference type="InterPro" id="IPR044399">
    <property type="entry name" value="Mb-like_M"/>
</dbReference>
<evidence type="ECO:0000313" key="10">
    <source>
        <dbReference type="Proteomes" id="UP000605970"/>
    </source>
</evidence>
<dbReference type="PROSITE" id="PS01033">
    <property type="entry name" value="GLOBIN"/>
    <property type="match status" value="1"/>
</dbReference>
<dbReference type="InterPro" id="IPR012292">
    <property type="entry name" value="Globin/Proto"/>
</dbReference>
<dbReference type="Pfam" id="PF00042">
    <property type="entry name" value="Globin"/>
    <property type="match status" value="1"/>
</dbReference>
<dbReference type="SUPFAM" id="SSF46458">
    <property type="entry name" value="Globin-like"/>
    <property type="match status" value="1"/>
</dbReference>
<dbReference type="PANTHER" id="PTHR46458">
    <property type="entry name" value="BLR2807 PROTEIN"/>
    <property type="match status" value="1"/>
</dbReference>
<dbReference type="AlphaFoldDB" id="A0A8S9ZZ62"/>